<accession>A0A8J5FQC4</accession>
<evidence type="ECO:0000256" key="2">
    <source>
        <dbReference type="ARBA" id="ARBA00022723"/>
    </source>
</evidence>
<dbReference type="Gene3D" id="3.40.630.30">
    <property type="match status" value="1"/>
</dbReference>
<evidence type="ECO:0000313" key="5">
    <source>
        <dbReference type="EMBL" id="KAG6488591.1"/>
    </source>
</evidence>
<dbReference type="PRINTS" id="PR01356">
    <property type="entry name" value="GFGPROTEIN"/>
</dbReference>
<dbReference type="InterPro" id="IPR000086">
    <property type="entry name" value="NUDIX_hydrolase_dom"/>
</dbReference>
<dbReference type="GO" id="GO:0035529">
    <property type="term" value="F:NADH pyrophosphatase activity"/>
    <property type="evidence" value="ECO:0007669"/>
    <property type="project" value="TreeGrafter"/>
</dbReference>
<dbReference type="GO" id="GO:0046872">
    <property type="term" value="F:metal ion binding"/>
    <property type="evidence" value="ECO:0007669"/>
    <property type="project" value="UniProtKB-KW"/>
</dbReference>
<dbReference type="Proteomes" id="UP000734854">
    <property type="component" value="Unassembled WGS sequence"/>
</dbReference>
<evidence type="ECO:0000256" key="3">
    <source>
        <dbReference type="ARBA" id="ARBA00022801"/>
    </source>
</evidence>
<comment type="caution">
    <text evidence="5">The sequence shown here is derived from an EMBL/GenBank/DDBJ whole genome shotgun (WGS) entry which is preliminary data.</text>
</comment>
<dbReference type="Gene3D" id="3.90.79.10">
    <property type="entry name" value="Nucleoside Triphosphate Pyrophosphohydrolase"/>
    <property type="match status" value="1"/>
</dbReference>
<dbReference type="InterPro" id="IPR040618">
    <property type="entry name" value="Pre-Nudix"/>
</dbReference>
<dbReference type="InterPro" id="IPR015797">
    <property type="entry name" value="NUDIX_hydrolase-like_dom_sf"/>
</dbReference>
<dbReference type="PANTHER" id="PTHR13994">
    <property type="entry name" value="NUDIX HYDROLASE RELATED"/>
    <property type="match status" value="1"/>
</dbReference>
<proteinExistence type="inferred from homology"/>
<dbReference type="GO" id="GO:0051287">
    <property type="term" value="F:NAD binding"/>
    <property type="evidence" value="ECO:0007669"/>
    <property type="project" value="TreeGrafter"/>
</dbReference>
<organism evidence="5 6">
    <name type="scientific">Zingiber officinale</name>
    <name type="common">Ginger</name>
    <name type="synonym">Amomum zingiber</name>
    <dbReference type="NCBI Taxonomy" id="94328"/>
    <lineage>
        <taxon>Eukaryota</taxon>
        <taxon>Viridiplantae</taxon>
        <taxon>Streptophyta</taxon>
        <taxon>Embryophyta</taxon>
        <taxon>Tracheophyta</taxon>
        <taxon>Spermatophyta</taxon>
        <taxon>Magnoliopsida</taxon>
        <taxon>Liliopsida</taxon>
        <taxon>Zingiberales</taxon>
        <taxon>Zingiberaceae</taxon>
        <taxon>Zingiber</taxon>
    </lineage>
</organism>
<dbReference type="FunFam" id="3.40.630.30:FF:000016">
    <property type="entry name" value="nudix hydrolase 2"/>
    <property type="match status" value="1"/>
</dbReference>
<name>A0A8J5FQC4_ZINOF</name>
<dbReference type="PROSITE" id="PS00893">
    <property type="entry name" value="NUDIX_BOX"/>
    <property type="match status" value="1"/>
</dbReference>
<protein>
    <recommendedName>
        <fullName evidence="4">Nudix hydrolase domain-containing protein</fullName>
    </recommendedName>
</protein>
<dbReference type="Pfam" id="PF18290">
    <property type="entry name" value="Nudix_hydro"/>
    <property type="match status" value="1"/>
</dbReference>
<keyword evidence="2" id="KW-0479">Metal-binding</keyword>
<dbReference type="AlphaFoldDB" id="A0A8J5FQC4"/>
<feature type="domain" description="Nudix hydrolase" evidence="4">
    <location>
        <begin position="174"/>
        <end position="304"/>
    </location>
</feature>
<evidence type="ECO:0000313" key="6">
    <source>
        <dbReference type="Proteomes" id="UP000734854"/>
    </source>
</evidence>
<dbReference type="GO" id="GO:0047631">
    <property type="term" value="F:ADP-ribose diphosphatase activity"/>
    <property type="evidence" value="ECO:0007669"/>
    <property type="project" value="TreeGrafter"/>
</dbReference>
<dbReference type="InterPro" id="IPR003293">
    <property type="entry name" value="Nudix_hydrolase6-like"/>
</dbReference>
<dbReference type="EMBL" id="JACMSC010000014">
    <property type="protein sequence ID" value="KAG6488591.1"/>
    <property type="molecule type" value="Genomic_DNA"/>
</dbReference>
<dbReference type="FunFam" id="3.90.79.10:FF:000015">
    <property type="entry name" value="Nudix hydrolase 8"/>
    <property type="match status" value="1"/>
</dbReference>
<keyword evidence="3" id="KW-0378">Hydrolase</keyword>
<dbReference type="CDD" id="cd04670">
    <property type="entry name" value="NUDIX_ASFGF2_Nudt6"/>
    <property type="match status" value="1"/>
</dbReference>
<sequence length="345" mass="39021">MAFTRAPTSLPSLNYAFQGNKYPSMAHLNCSTKVTDLTFKLPCFKAPNPIRYLDRLPNIDHRNKRSANLANLSTTETLTVELLDAWEDDYDGVIINSQCLPNSSNAFSSVLQSSVSHWKLMGKKGIWLKILEEQAELVPIALKEGFSYHHADPGYVMLTYWIPDKPCMLPGTATHQIGVGGFVINDNKEVLVVKEKKCPSRCYGIWKLPTGFVNKSEEIFSGAVREVKEETGIDTTFVELLAFRHAHYVTFEKSDLFFICMLKPASSEITIDESEIAAAKWMPLDEFLAQPFHQEDRMLKNIMDICVSACESKYRGFTASQIMSKLDDRLSYLYCRDLTALKKGE</sequence>
<dbReference type="Pfam" id="PF00293">
    <property type="entry name" value="NUDIX"/>
    <property type="match status" value="1"/>
</dbReference>
<dbReference type="SUPFAM" id="SSF55811">
    <property type="entry name" value="Nudix"/>
    <property type="match status" value="1"/>
</dbReference>
<comment type="similarity">
    <text evidence="1">Belongs to the Nudix hydrolase family.</text>
</comment>
<gene>
    <name evidence="5" type="ORF">ZIOFF_049838</name>
</gene>
<dbReference type="InterPro" id="IPR020084">
    <property type="entry name" value="NUDIX_hydrolase_CS"/>
</dbReference>
<dbReference type="PROSITE" id="PS51462">
    <property type="entry name" value="NUDIX"/>
    <property type="match status" value="1"/>
</dbReference>
<evidence type="ECO:0000256" key="1">
    <source>
        <dbReference type="ARBA" id="ARBA00005582"/>
    </source>
</evidence>
<evidence type="ECO:0000259" key="4">
    <source>
        <dbReference type="PROSITE" id="PS51462"/>
    </source>
</evidence>
<keyword evidence="6" id="KW-1185">Reference proteome</keyword>
<reference evidence="5 6" key="1">
    <citation type="submission" date="2020-08" db="EMBL/GenBank/DDBJ databases">
        <title>Plant Genome Project.</title>
        <authorList>
            <person name="Zhang R.-G."/>
        </authorList>
    </citation>
    <scope>NUCLEOTIDE SEQUENCE [LARGE SCALE GENOMIC DNA]</scope>
    <source>
        <tissue evidence="5">Rhizome</tissue>
    </source>
</reference>
<dbReference type="PANTHER" id="PTHR13994:SF53">
    <property type="entry name" value="NUDIX HYDROLASE 8-LIKE"/>
    <property type="match status" value="1"/>
</dbReference>